<comment type="caution">
    <text evidence="1">The sequence shown here is derived from an EMBL/GenBank/DDBJ whole genome shotgun (WGS) entry which is preliminary data.</text>
</comment>
<gene>
    <name evidence="1" type="ORF">CEXT_727621</name>
</gene>
<organism evidence="1 2">
    <name type="scientific">Caerostris extrusa</name>
    <name type="common">Bark spider</name>
    <name type="synonym">Caerostris bankana</name>
    <dbReference type="NCBI Taxonomy" id="172846"/>
    <lineage>
        <taxon>Eukaryota</taxon>
        <taxon>Metazoa</taxon>
        <taxon>Ecdysozoa</taxon>
        <taxon>Arthropoda</taxon>
        <taxon>Chelicerata</taxon>
        <taxon>Arachnida</taxon>
        <taxon>Araneae</taxon>
        <taxon>Araneomorphae</taxon>
        <taxon>Entelegynae</taxon>
        <taxon>Araneoidea</taxon>
        <taxon>Araneidae</taxon>
        <taxon>Caerostris</taxon>
    </lineage>
</organism>
<dbReference type="Proteomes" id="UP001054945">
    <property type="component" value="Unassembled WGS sequence"/>
</dbReference>
<proteinExistence type="predicted"/>
<dbReference type="EMBL" id="BPLR01004804">
    <property type="protein sequence ID" value="GIX97650.1"/>
    <property type="molecule type" value="Genomic_DNA"/>
</dbReference>
<protein>
    <submittedName>
        <fullName evidence="1">Uncharacterized protein</fullName>
    </submittedName>
</protein>
<keyword evidence="2" id="KW-1185">Reference proteome</keyword>
<dbReference type="AlphaFoldDB" id="A0AAV4PMN7"/>
<name>A0AAV4PMN7_CAEEX</name>
<sequence length="45" mass="5176">CTGNIQSKLVKLCATFAHIPTKVKKYKTIYQDIYISLLFPENTNE</sequence>
<evidence type="ECO:0000313" key="2">
    <source>
        <dbReference type="Proteomes" id="UP001054945"/>
    </source>
</evidence>
<accession>A0AAV4PMN7</accession>
<feature type="non-terminal residue" evidence="1">
    <location>
        <position position="1"/>
    </location>
</feature>
<evidence type="ECO:0000313" key="1">
    <source>
        <dbReference type="EMBL" id="GIX97650.1"/>
    </source>
</evidence>
<reference evidence="1 2" key="1">
    <citation type="submission" date="2021-06" db="EMBL/GenBank/DDBJ databases">
        <title>Caerostris extrusa draft genome.</title>
        <authorList>
            <person name="Kono N."/>
            <person name="Arakawa K."/>
        </authorList>
    </citation>
    <scope>NUCLEOTIDE SEQUENCE [LARGE SCALE GENOMIC DNA]</scope>
</reference>